<dbReference type="Proteomes" id="UP001204144">
    <property type="component" value="Unassembled WGS sequence"/>
</dbReference>
<dbReference type="RefSeq" id="WP_255039395.1">
    <property type="nucleotide sequence ID" value="NZ_RJUF01000186.1"/>
</dbReference>
<organism evidence="2 3">
    <name type="scientific">Lacihabitans soyangensis</name>
    <dbReference type="NCBI Taxonomy" id="869394"/>
    <lineage>
        <taxon>Bacteria</taxon>
        <taxon>Pseudomonadati</taxon>
        <taxon>Bacteroidota</taxon>
        <taxon>Cytophagia</taxon>
        <taxon>Cytophagales</taxon>
        <taxon>Leadbetterellaceae</taxon>
        <taxon>Lacihabitans</taxon>
    </lineage>
</organism>
<dbReference type="InterPro" id="IPR051783">
    <property type="entry name" value="NAD(P)-dependent_oxidoreduct"/>
</dbReference>
<accession>A0AAE3H5Q6</accession>
<dbReference type="AlphaFoldDB" id="A0AAE3H5Q6"/>
<dbReference type="GO" id="GO:0004029">
    <property type="term" value="F:aldehyde dehydrogenase (NAD+) activity"/>
    <property type="evidence" value="ECO:0007669"/>
    <property type="project" value="TreeGrafter"/>
</dbReference>
<dbReference type="InterPro" id="IPR001509">
    <property type="entry name" value="Epimerase_deHydtase"/>
</dbReference>
<dbReference type="Gene3D" id="3.40.50.720">
    <property type="entry name" value="NAD(P)-binding Rossmann-like Domain"/>
    <property type="match status" value="1"/>
</dbReference>
<sequence>MNIFITGASGFIGSNIVKRLSAHNTFYAMCRTEFAAEKVRLIGAIPVYCELGHVEAKHLNNCDMIIHAAAFTKEWGTREEFWQTTVDGTKQLIEIAKKSKIKRFLHISTEAVLFVGNDLNYIDESYPLPKKSKFLYSESKLESEKLVLNSNLDGVFEVMVIRPRLVWGPGDQTILPILVNMVKLNKFTWINDGSNKTSTTHIYNLIEGIKCALENWRSNQIYFITDKEISTYKDFLSRYIATKKAFPSDKNISKFVVRTLANVVEFFWQIFKIKNTPPITRLAAYMLSSNFTINHQKAIIDLGYKPVITLDEAFRELNHD</sequence>
<dbReference type="PANTHER" id="PTHR48079:SF6">
    <property type="entry name" value="NAD(P)-BINDING DOMAIN-CONTAINING PROTEIN-RELATED"/>
    <property type="match status" value="1"/>
</dbReference>
<dbReference type="InterPro" id="IPR036291">
    <property type="entry name" value="NAD(P)-bd_dom_sf"/>
</dbReference>
<name>A0AAE3H5Q6_9BACT</name>
<protein>
    <submittedName>
        <fullName evidence="2">NAD(P)-dependent oxidoreductase</fullName>
    </submittedName>
</protein>
<dbReference type="SUPFAM" id="SSF51735">
    <property type="entry name" value="NAD(P)-binding Rossmann-fold domains"/>
    <property type="match status" value="1"/>
</dbReference>
<dbReference type="PANTHER" id="PTHR48079">
    <property type="entry name" value="PROTEIN YEEZ"/>
    <property type="match status" value="1"/>
</dbReference>
<feature type="domain" description="NAD-dependent epimerase/dehydratase" evidence="1">
    <location>
        <begin position="3"/>
        <end position="222"/>
    </location>
</feature>
<reference evidence="2 3" key="1">
    <citation type="submission" date="2018-11" db="EMBL/GenBank/DDBJ databases">
        <title>Novel bacteria species description.</title>
        <authorList>
            <person name="Han J.-H."/>
        </authorList>
    </citation>
    <scope>NUCLEOTIDE SEQUENCE [LARGE SCALE GENOMIC DNA]</scope>
    <source>
        <strain evidence="2 3">KCTC23259</strain>
    </source>
</reference>
<evidence type="ECO:0000313" key="2">
    <source>
        <dbReference type="EMBL" id="MCP9765679.1"/>
    </source>
</evidence>
<dbReference type="Pfam" id="PF01370">
    <property type="entry name" value="Epimerase"/>
    <property type="match status" value="1"/>
</dbReference>
<evidence type="ECO:0000259" key="1">
    <source>
        <dbReference type="Pfam" id="PF01370"/>
    </source>
</evidence>
<gene>
    <name evidence="2" type="ORF">EGI31_22315</name>
</gene>
<dbReference type="GO" id="GO:0005737">
    <property type="term" value="C:cytoplasm"/>
    <property type="evidence" value="ECO:0007669"/>
    <property type="project" value="TreeGrafter"/>
</dbReference>
<keyword evidence="3" id="KW-1185">Reference proteome</keyword>
<proteinExistence type="predicted"/>
<evidence type="ECO:0000313" key="3">
    <source>
        <dbReference type="Proteomes" id="UP001204144"/>
    </source>
</evidence>
<comment type="caution">
    <text evidence="2">The sequence shown here is derived from an EMBL/GenBank/DDBJ whole genome shotgun (WGS) entry which is preliminary data.</text>
</comment>
<dbReference type="EMBL" id="RJUF01000186">
    <property type="protein sequence ID" value="MCP9765679.1"/>
    <property type="molecule type" value="Genomic_DNA"/>
</dbReference>